<dbReference type="GeneID" id="42774594"/>
<dbReference type="RefSeq" id="WP_027096754.1">
    <property type="nucleotide sequence ID" value="NZ_CABHIH010000002.1"/>
</dbReference>
<reference evidence="1 2" key="1">
    <citation type="submission" date="2016-06" db="EMBL/GenBank/DDBJ databases">
        <authorList>
            <person name="Kjaerup R.B."/>
            <person name="Dalgaard T.S."/>
            <person name="Juul-Madsen H.R."/>
        </authorList>
    </citation>
    <scope>NUCLEOTIDE SEQUENCE [LARGE SCALE GENOMIC DNA]</scope>
    <source>
        <strain evidence="1 2">373-A1</strain>
    </source>
</reference>
<dbReference type="Gene3D" id="2.160.20.10">
    <property type="entry name" value="Single-stranded right-handed beta-helix, Pectin lyase-like"/>
    <property type="match status" value="1"/>
</dbReference>
<evidence type="ECO:0000313" key="2">
    <source>
        <dbReference type="Proteomes" id="UP000092714"/>
    </source>
</evidence>
<dbReference type="eggNOG" id="COG5434">
    <property type="taxonomic scope" value="Bacteria"/>
</dbReference>
<dbReference type="Proteomes" id="UP000092714">
    <property type="component" value="Unassembled WGS sequence"/>
</dbReference>
<proteinExistence type="predicted"/>
<protein>
    <submittedName>
        <fullName evidence="1">Hydrogenase</fullName>
    </submittedName>
</protein>
<comment type="caution">
    <text evidence="1">The sequence shown here is derived from an EMBL/GenBank/DDBJ whole genome shotgun (WGS) entry which is preliminary data.</text>
</comment>
<dbReference type="EMBL" id="MAPZ01000019">
    <property type="protein sequence ID" value="OBY10665.1"/>
    <property type="molecule type" value="Genomic_DNA"/>
</dbReference>
<dbReference type="AlphaFoldDB" id="A0A1B8RPB5"/>
<dbReference type="InterPro" id="IPR012334">
    <property type="entry name" value="Pectin_lyas_fold"/>
</dbReference>
<accession>A0A1B8RPB5</accession>
<dbReference type="InterPro" id="IPR011050">
    <property type="entry name" value="Pectin_lyase_fold/virulence"/>
</dbReference>
<dbReference type="InterPro" id="IPR022208">
    <property type="entry name" value="DUF3737"/>
</dbReference>
<dbReference type="Pfam" id="PF12541">
    <property type="entry name" value="DUF3737"/>
    <property type="match status" value="1"/>
</dbReference>
<sequence>MKIINQELLMGERALFKSRDLEVVNSVFCDGESPLKESRNIKIRDSIFKWKYPLWYCKDINVDNSTLVETARSGIWYTHNININNSTIESPKTFRRCKNIDLTNVNIPIATETLWNCQDIILNNVNAKGDYFGMNSENIVIKNFNLSGNYAFDGAKNVEVYNSRLLSKDAFWNCENVTVNNSVIIGEYLGWNSKNLTFIDCFIESNQGLCYVENLVIRNSKVINTDLAFEYSTVDADITTRVDSLKNPMGGRIHAKGIDDLIMDDKEISSINTKILVDEGGEENEV</sequence>
<keyword evidence="2" id="KW-1185">Reference proteome</keyword>
<evidence type="ECO:0000313" key="1">
    <source>
        <dbReference type="EMBL" id="OBY10665.1"/>
    </source>
</evidence>
<dbReference type="SUPFAM" id="SSF51126">
    <property type="entry name" value="Pectin lyase-like"/>
    <property type="match status" value="1"/>
</dbReference>
<name>A0A1B8RPB5_9CLOT</name>
<dbReference type="OrthoDB" id="9803285at2"/>
<organism evidence="1 2">
    <name type="scientific">Clostridium paraputrificum</name>
    <dbReference type="NCBI Taxonomy" id="29363"/>
    <lineage>
        <taxon>Bacteria</taxon>
        <taxon>Bacillati</taxon>
        <taxon>Bacillota</taxon>
        <taxon>Clostridia</taxon>
        <taxon>Eubacteriales</taxon>
        <taxon>Clostridiaceae</taxon>
        <taxon>Clostridium</taxon>
    </lineage>
</organism>
<gene>
    <name evidence="1" type="ORF">CP373A1_09150</name>
</gene>